<dbReference type="HAMAP" id="MF_01494">
    <property type="entry name" value="DEAD_helicase_CshB"/>
    <property type="match status" value="1"/>
</dbReference>
<dbReference type="GO" id="GO:0003724">
    <property type="term" value="F:RNA helicase activity"/>
    <property type="evidence" value="ECO:0007669"/>
    <property type="project" value="UniProtKB-UniRule"/>
</dbReference>
<comment type="catalytic activity">
    <reaction evidence="5">
        <text>ATP + H2O = ADP + phosphate + H(+)</text>
        <dbReference type="Rhea" id="RHEA:13065"/>
        <dbReference type="ChEBI" id="CHEBI:15377"/>
        <dbReference type="ChEBI" id="CHEBI:15378"/>
        <dbReference type="ChEBI" id="CHEBI:30616"/>
        <dbReference type="ChEBI" id="CHEBI:43474"/>
        <dbReference type="ChEBI" id="CHEBI:456216"/>
        <dbReference type="EC" id="3.6.4.13"/>
    </reaction>
</comment>
<evidence type="ECO:0000259" key="8">
    <source>
        <dbReference type="PROSITE" id="PS51192"/>
    </source>
</evidence>
<protein>
    <recommendedName>
        <fullName evidence="5">DEAD-box ATP-dependent RNA helicase CshB</fullName>
        <ecNumber evidence="5">3.6.4.13</ecNumber>
    </recommendedName>
</protein>
<dbReference type="OrthoDB" id="9805696at2"/>
<dbReference type="EC" id="3.6.4.13" evidence="5"/>
<evidence type="ECO:0000259" key="10">
    <source>
        <dbReference type="PROSITE" id="PS51195"/>
    </source>
</evidence>
<feature type="region of interest" description="Disordered" evidence="7">
    <location>
        <begin position="419"/>
        <end position="439"/>
    </location>
</feature>
<organism evidence="11 12">
    <name type="scientific">Bacillus gobiensis</name>
    <dbReference type="NCBI Taxonomy" id="1441095"/>
    <lineage>
        <taxon>Bacteria</taxon>
        <taxon>Bacillati</taxon>
        <taxon>Bacillota</taxon>
        <taxon>Bacilli</taxon>
        <taxon>Bacillales</taxon>
        <taxon>Bacillaceae</taxon>
        <taxon>Bacillus</taxon>
    </lineage>
</organism>
<feature type="domain" description="Helicase C-terminal" evidence="9">
    <location>
        <begin position="240"/>
        <end position="385"/>
    </location>
</feature>
<dbReference type="CDD" id="cd18787">
    <property type="entry name" value="SF2_C_DEAD"/>
    <property type="match status" value="1"/>
</dbReference>
<dbReference type="Pfam" id="PF00270">
    <property type="entry name" value="DEAD"/>
    <property type="match status" value="1"/>
</dbReference>
<feature type="domain" description="DEAD-box RNA helicase Q" evidence="10">
    <location>
        <begin position="4"/>
        <end position="32"/>
    </location>
</feature>
<keyword evidence="1 5" id="KW-0547">Nucleotide-binding</keyword>
<proteinExistence type="inferred from homology"/>
<evidence type="ECO:0000259" key="9">
    <source>
        <dbReference type="PROSITE" id="PS51194"/>
    </source>
</evidence>
<dbReference type="PATRIC" id="fig|1441095.3.peg.1879"/>
<evidence type="ECO:0000256" key="7">
    <source>
        <dbReference type="SAM" id="MobiDB-lite"/>
    </source>
</evidence>
<dbReference type="InterPro" id="IPR044742">
    <property type="entry name" value="DEAD/DEAH_RhlB"/>
</dbReference>
<keyword evidence="5" id="KW-0694">RNA-binding</keyword>
<dbReference type="GO" id="GO:0033592">
    <property type="term" value="F:RNA strand annealing activity"/>
    <property type="evidence" value="ECO:0007669"/>
    <property type="project" value="TreeGrafter"/>
</dbReference>
<dbReference type="InterPro" id="IPR011545">
    <property type="entry name" value="DEAD/DEAH_box_helicase_dom"/>
</dbReference>
<dbReference type="EMBL" id="CP012600">
    <property type="protein sequence ID" value="ALC81650.1"/>
    <property type="molecule type" value="Genomic_DNA"/>
</dbReference>
<keyword evidence="12" id="KW-1185">Reference proteome</keyword>
<dbReference type="GO" id="GO:0005829">
    <property type="term" value="C:cytosol"/>
    <property type="evidence" value="ECO:0007669"/>
    <property type="project" value="TreeGrafter"/>
</dbReference>
<dbReference type="GO" id="GO:0009409">
    <property type="term" value="P:response to cold"/>
    <property type="evidence" value="ECO:0007669"/>
    <property type="project" value="InterPro"/>
</dbReference>
<dbReference type="PANTHER" id="PTHR47963">
    <property type="entry name" value="DEAD-BOX ATP-DEPENDENT RNA HELICASE 47, MITOCHONDRIAL"/>
    <property type="match status" value="1"/>
</dbReference>
<keyword evidence="4 5" id="KW-0067">ATP-binding</keyword>
<dbReference type="Proteomes" id="UP000067625">
    <property type="component" value="Chromosome"/>
</dbReference>
<dbReference type="InterPro" id="IPR027417">
    <property type="entry name" value="P-loop_NTPase"/>
</dbReference>
<evidence type="ECO:0000313" key="12">
    <source>
        <dbReference type="Proteomes" id="UP000067625"/>
    </source>
</evidence>
<dbReference type="SMART" id="SM00490">
    <property type="entry name" value="HELICc"/>
    <property type="match status" value="1"/>
</dbReference>
<evidence type="ECO:0000256" key="4">
    <source>
        <dbReference type="ARBA" id="ARBA00022840"/>
    </source>
</evidence>
<dbReference type="InterPro" id="IPR014014">
    <property type="entry name" value="RNA_helicase_DEAD_Q_motif"/>
</dbReference>
<evidence type="ECO:0000256" key="6">
    <source>
        <dbReference type="PROSITE-ProRule" id="PRU00552"/>
    </source>
</evidence>
<reference evidence="11" key="1">
    <citation type="journal article" date="2016" name="Int. J. Syst. Evol. Microbiol.">
        <title>Bacillus gobiensis sp. nov., isolated from a soil sample.</title>
        <authorList>
            <person name="Liu B."/>
            <person name="Liu G.H."/>
            <person name="Cetin S."/>
            <person name="Schumann P."/>
            <person name="Pan Z.Z."/>
            <person name="Chen Q.Q."/>
        </authorList>
    </citation>
    <scope>NUCLEOTIDE SEQUENCE [LARGE SCALE GENOMIC DNA]</scope>
    <source>
        <strain evidence="11">FJAT-4402</strain>
    </source>
</reference>
<dbReference type="AlphaFoldDB" id="A0A0M4FX84"/>
<accession>A0A0M4FX84</accession>
<keyword evidence="2 5" id="KW-0378">Hydrolase</keyword>
<evidence type="ECO:0000313" key="11">
    <source>
        <dbReference type="EMBL" id="ALC81650.1"/>
    </source>
</evidence>
<feature type="compositionally biased region" description="Basic residues" evidence="7">
    <location>
        <begin position="426"/>
        <end position="439"/>
    </location>
</feature>
<keyword evidence="5" id="KW-0963">Cytoplasm</keyword>
<evidence type="ECO:0000256" key="2">
    <source>
        <dbReference type="ARBA" id="ARBA00022801"/>
    </source>
</evidence>
<evidence type="ECO:0000256" key="5">
    <source>
        <dbReference type="HAMAP-Rule" id="MF_01494"/>
    </source>
</evidence>
<dbReference type="GO" id="GO:0005840">
    <property type="term" value="C:ribosome"/>
    <property type="evidence" value="ECO:0007669"/>
    <property type="project" value="TreeGrafter"/>
</dbReference>
<dbReference type="CDD" id="cd00268">
    <property type="entry name" value="DEADc"/>
    <property type="match status" value="1"/>
</dbReference>
<dbReference type="PROSITE" id="PS51195">
    <property type="entry name" value="Q_MOTIF"/>
    <property type="match status" value="1"/>
</dbReference>
<dbReference type="Gene3D" id="3.40.50.300">
    <property type="entry name" value="P-loop containing nucleotide triphosphate hydrolases"/>
    <property type="match status" value="2"/>
</dbReference>
<dbReference type="PROSITE" id="PS51192">
    <property type="entry name" value="HELICASE_ATP_BIND_1"/>
    <property type="match status" value="1"/>
</dbReference>
<feature type="domain" description="Helicase ATP-binding" evidence="8">
    <location>
        <begin position="35"/>
        <end position="209"/>
    </location>
</feature>
<dbReference type="InterPro" id="IPR030881">
    <property type="entry name" value="CshB"/>
</dbReference>
<keyword evidence="3 5" id="KW-0347">Helicase</keyword>
<dbReference type="InterPro" id="IPR050547">
    <property type="entry name" value="DEAD_box_RNA_helicases"/>
</dbReference>
<dbReference type="SMART" id="SM00487">
    <property type="entry name" value="DEXDc"/>
    <property type="match status" value="1"/>
</dbReference>
<dbReference type="InterPro" id="IPR001650">
    <property type="entry name" value="Helicase_C-like"/>
</dbReference>
<keyword evidence="5" id="KW-0346">Stress response</keyword>
<comment type="similarity">
    <text evidence="5">Belongs to the DEAD box helicase family. CshB subfamily.</text>
</comment>
<feature type="short sequence motif" description="Q motif" evidence="6">
    <location>
        <begin position="4"/>
        <end position="32"/>
    </location>
</feature>
<evidence type="ECO:0000256" key="3">
    <source>
        <dbReference type="ARBA" id="ARBA00022806"/>
    </source>
</evidence>
<evidence type="ECO:0000256" key="1">
    <source>
        <dbReference type="ARBA" id="ARBA00022741"/>
    </source>
</evidence>
<dbReference type="SUPFAM" id="SSF52540">
    <property type="entry name" value="P-loop containing nucleoside triphosphate hydrolases"/>
    <property type="match status" value="1"/>
</dbReference>
<dbReference type="RefSeq" id="WP_053603410.1">
    <property type="nucleotide sequence ID" value="NZ_CP012600.1"/>
</dbReference>
<name>A0A0M4FX84_9BACI</name>
<dbReference type="GO" id="GO:0005524">
    <property type="term" value="F:ATP binding"/>
    <property type="evidence" value="ECO:0007669"/>
    <property type="project" value="UniProtKB-UniRule"/>
</dbReference>
<gene>
    <name evidence="5" type="primary">cshB</name>
    <name evidence="11" type="ORF">AM592_08555</name>
</gene>
<dbReference type="PANTHER" id="PTHR47963:SF1">
    <property type="entry name" value="DEAD-BOX ATP-DEPENDENT RNA HELICASE CSHB"/>
    <property type="match status" value="1"/>
</dbReference>
<dbReference type="InterPro" id="IPR014001">
    <property type="entry name" value="Helicase_ATP-bd"/>
</dbReference>
<comment type="function">
    <text evidence="5">Probable DEAD-box RNA helicase. May work in conjunction with the cold shock proteins to ensure proper initiation of transcription at low and optimal temperatures.</text>
</comment>
<comment type="subcellular location">
    <subcellularLocation>
        <location evidence="5">Cytoplasm</location>
    </subcellularLocation>
</comment>
<dbReference type="PROSITE" id="PS51194">
    <property type="entry name" value="HELICASE_CTER"/>
    <property type="match status" value="1"/>
</dbReference>
<dbReference type="Pfam" id="PF00271">
    <property type="entry name" value="Helicase_C"/>
    <property type="match status" value="1"/>
</dbReference>
<dbReference type="STRING" id="1441095.AM592_08555"/>
<sequence>MGQTKFTEYNLKPFIIEAVEKMGFYEPTDIQRRLIPAALKGESAIGQSQTGTGKTHAYLLPLIHSIHPDQEEVQVVITAPTRELANQIYQEVLKITKYTEADEEIISKCYIGGTDKKKTIEKLKRQPHLVVGTPGRIADLIKEKALNVFTAKSFVIDEADLMLDMGFLEDVDFIGSNMPEQLQMLVFSATIPEKLKPFLKKYMKNPKYAHVEPKQIAAENIEHVLIPSRHRDKDKLLLTMVTHINPYLAIIFTNTKQAADHVFEYLRDHGVKAGILHGGLTPRERKKVMKQINELEYAFVIATDLAARGIDIKGISHVINYELPDDLDFYIHRVGRTARAGSTGIAMTIYDTSDEDGLARLENMGIVFENKEIVKGEWVALEDRQRRKKRKRVADEIDEKAKHFVKKPKKVKPGYKKKMTAELEKIKKRQRKLNSRKGK</sequence>
<dbReference type="GO" id="GO:0016887">
    <property type="term" value="F:ATP hydrolysis activity"/>
    <property type="evidence" value="ECO:0007669"/>
    <property type="project" value="RHEA"/>
</dbReference>
<dbReference type="GO" id="GO:0006401">
    <property type="term" value="P:RNA catabolic process"/>
    <property type="evidence" value="ECO:0007669"/>
    <property type="project" value="UniProtKB-UniRule"/>
</dbReference>